<dbReference type="EMBL" id="AJYJ02000014">
    <property type="protein sequence ID" value="OEF22362.1"/>
    <property type="molecule type" value="Genomic_DNA"/>
</dbReference>
<evidence type="ECO:0000256" key="9">
    <source>
        <dbReference type="SAM" id="Phobius"/>
    </source>
</evidence>
<organism evidence="10 11">
    <name type="scientific">Aliivibrio logei 5S-186</name>
    <dbReference type="NCBI Taxonomy" id="626086"/>
    <lineage>
        <taxon>Bacteria</taxon>
        <taxon>Pseudomonadati</taxon>
        <taxon>Pseudomonadota</taxon>
        <taxon>Gammaproteobacteria</taxon>
        <taxon>Vibrionales</taxon>
        <taxon>Vibrionaceae</taxon>
        <taxon>Aliivibrio</taxon>
    </lineage>
</organism>
<dbReference type="PANTHER" id="PTHR42925:SF1">
    <property type="entry name" value="VIRULENCE FACTOR MVIN"/>
    <property type="match status" value="1"/>
</dbReference>
<proteinExistence type="predicted"/>
<comment type="caution">
    <text evidence="10">The sequence shown here is derived from an EMBL/GenBank/DDBJ whole genome shotgun (WGS) entry which is preliminary data.</text>
</comment>
<evidence type="ECO:0000256" key="2">
    <source>
        <dbReference type="ARBA" id="ARBA00013489"/>
    </source>
</evidence>
<feature type="transmembrane region" description="Helical" evidence="9">
    <location>
        <begin position="57"/>
        <end position="79"/>
    </location>
</feature>
<sequence length="450" mass="49702">MPRTEATMNKRMNKRMNIIALTWPIFIETLLRTAINTSDVFMLSSYSDHAVSAVGVISQISFFLIVVSSMVSSGTGILISQYNGAGRYDDVVHVGIASVFLAIIVGLFLSLFAVVGAEYLIPLYNLEAQVEQYATEYLLISGAFTFSITIGIVFSTILRSHGYAKSPMVINLIAGAINIIGNYCALYQPFGLPVYGVAGVAISTVFSQCIGTLLFLVVLRKKEITLPLAQYRDVPKAIYKKILTIGAMNSGEVLSYNMAQMAIVFFIVQMGTASLTAFTYAQNIARISFAFALSIGQASQIQTGYFVGKGWIDDITLKVQKYFVVSFIASLLITIMIYLFRFEIIDVFTQDPEVILLVASLITGSILLEAGRVFNLIFISALKATGDIKFPVQMGILSMWGIGVVMSYFLGIHWGYGVLGAWLAVAMDEWFRGLIMAYRWRAKKWIKYTL</sequence>
<keyword evidence="4" id="KW-1003">Cell membrane</keyword>
<evidence type="ECO:0000256" key="5">
    <source>
        <dbReference type="ARBA" id="ARBA00022692"/>
    </source>
</evidence>
<comment type="subcellular location">
    <subcellularLocation>
        <location evidence="1">Cell inner membrane</location>
        <topology evidence="1">Multi-pass membrane protein</topology>
    </subcellularLocation>
</comment>
<feature type="transmembrane region" description="Helical" evidence="9">
    <location>
        <begin position="137"/>
        <end position="157"/>
    </location>
</feature>
<protein>
    <recommendedName>
        <fullName evidence="2">Multidrug resistance protein NorM</fullName>
    </recommendedName>
    <alternativeName>
        <fullName evidence="8">Na(+)/drug antiporter</fullName>
    </alternativeName>
</protein>
<name>A0ABX3AZI6_ALILO</name>
<keyword evidence="3" id="KW-0813">Transport</keyword>
<feature type="transmembrane region" description="Helical" evidence="9">
    <location>
        <begin position="319"/>
        <end position="342"/>
    </location>
</feature>
<feature type="transmembrane region" description="Helical" evidence="9">
    <location>
        <begin position="91"/>
        <end position="117"/>
    </location>
</feature>
<evidence type="ECO:0000256" key="8">
    <source>
        <dbReference type="ARBA" id="ARBA00030855"/>
    </source>
</evidence>
<dbReference type="NCBIfam" id="TIGR00797">
    <property type="entry name" value="matE"/>
    <property type="match status" value="1"/>
</dbReference>
<evidence type="ECO:0000256" key="7">
    <source>
        <dbReference type="ARBA" id="ARBA00023136"/>
    </source>
</evidence>
<feature type="transmembrane region" description="Helical" evidence="9">
    <location>
        <begin position="169"/>
        <end position="188"/>
    </location>
</feature>
<accession>A0ABX3AZI6</accession>
<dbReference type="PIRSF" id="PIRSF006603">
    <property type="entry name" value="DinF"/>
    <property type="match status" value="1"/>
</dbReference>
<feature type="transmembrane region" description="Helical" evidence="9">
    <location>
        <begin position="194"/>
        <end position="219"/>
    </location>
</feature>
<dbReference type="InterPro" id="IPR048279">
    <property type="entry name" value="MdtK-like"/>
</dbReference>
<evidence type="ECO:0000256" key="3">
    <source>
        <dbReference type="ARBA" id="ARBA00022448"/>
    </source>
</evidence>
<dbReference type="CDD" id="cd13134">
    <property type="entry name" value="MATE_like_8"/>
    <property type="match status" value="1"/>
</dbReference>
<evidence type="ECO:0000313" key="10">
    <source>
        <dbReference type="EMBL" id="OEF22362.1"/>
    </source>
</evidence>
<reference evidence="10 11" key="1">
    <citation type="journal article" date="2012" name="Science">
        <title>Ecological populations of bacteria act as socially cohesive units of antibiotic production and resistance.</title>
        <authorList>
            <person name="Cordero O.X."/>
            <person name="Wildschutte H."/>
            <person name="Kirkup B."/>
            <person name="Proehl S."/>
            <person name="Ngo L."/>
            <person name="Hussain F."/>
            <person name="Le Roux F."/>
            <person name="Mincer T."/>
            <person name="Polz M.F."/>
        </authorList>
    </citation>
    <scope>NUCLEOTIDE SEQUENCE [LARGE SCALE GENOMIC DNA]</scope>
    <source>
        <strain evidence="10 11">5S-186</strain>
    </source>
</reference>
<dbReference type="InterPro" id="IPR002528">
    <property type="entry name" value="MATE_fam"/>
</dbReference>
<feature type="transmembrane region" description="Helical" evidence="9">
    <location>
        <begin position="354"/>
        <end position="378"/>
    </location>
</feature>
<keyword evidence="11" id="KW-1185">Reference proteome</keyword>
<dbReference type="Pfam" id="PF01554">
    <property type="entry name" value="MatE"/>
    <property type="match status" value="2"/>
</dbReference>
<gene>
    <name evidence="10" type="ORF">A1Q5_14860</name>
</gene>
<dbReference type="PANTHER" id="PTHR42925">
    <property type="entry name" value="MULTIDRUG AND TOXIN EFFLUX PROTEIN MATE FAMILY"/>
    <property type="match status" value="1"/>
</dbReference>
<evidence type="ECO:0000256" key="1">
    <source>
        <dbReference type="ARBA" id="ARBA00004429"/>
    </source>
</evidence>
<keyword evidence="7 9" id="KW-0472">Membrane</keyword>
<keyword evidence="5 9" id="KW-0812">Transmembrane</keyword>
<evidence type="ECO:0000256" key="4">
    <source>
        <dbReference type="ARBA" id="ARBA00022475"/>
    </source>
</evidence>
<dbReference type="Proteomes" id="UP000095059">
    <property type="component" value="Unassembled WGS sequence"/>
</dbReference>
<feature type="transmembrane region" description="Helical" evidence="9">
    <location>
        <begin position="390"/>
        <end position="410"/>
    </location>
</feature>
<evidence type="ECO:0000313" key="11">
    <source>
        <dbReference type="Proteomes" id="UP000095059"/>
    </source>
</evidence>
<evidence type="ECO:0000256" key="6">
    <source>
        <dbReference type="ARBA" id="ARBA00022989"/>
    </source>
</evidence>
<keyword evidence="6 9" id="KW-1133">Transmembrane helix</keyword>
<dbReference type="InterPro" id="IPR047135">
    <property type="entry name" value="YsiQ"/>
</dbReference>